<accession>H1S204</accession>
<evidence type="ECO:0000313" key="3">
    <source>
        <dbReference type="Proteomes" id="UP000005808"/>
    </source>
</evidence>
<comment type="caution">
    <text evidence="2">The sequence shown here is derived from an EMBL/GenBank/DDBJ whole genome shotgun (WGS) entry which is preliminary data.</text>
</comment>
<dbReference type="SUPFAM" id="SSF144059">
    <property type="entry name" value="ImpE-like"/>
    <property type="match status" value="1"/>
</dbReference>
<dbReference type="RefSeq" id="WP_006157425.1">
    <property type="nucleotide sequence ID" value="NZ_AHJE01000018.1"/>
</dbReference>
<feature type="compositionally biased region" description="Polar residues" evidence="1">
    <location>
        <begin position="138"/>
        <end position="150"/>
    </location>
</feature>
<dbReference type="InterPro" id="IPR009211">
    <property type="entry name" value="TagJ"/>
</dbReference>
<reference evidence="2 3" key="1">
    <citation type="journal article" date="2012" name="J. Bacteriol.">
        <title>De Novo Genome Project of Cupriavidus basilensis OR16.</title>
        <authorList>
            <person name="Cserhati M."/>
            <person name="Kriszt B."/>
            <person name="Szoboszlay S."/>
            <person name="Toth A."/>
            <person name="Szabo I."/>
            <person name="Tancsics A."/>
            <person name="Nagy I."/>
            <person name="Horvath B."/>
            <person name="Nagy I."/>
            <person name="Kukolya J."/>
        </authorList>
    </citation>
    <scope>NUCLEOTIDE SEQUENCE [LARGE SCALE GENOMIC DNA]</scope>
    <source>
        <strain evidence="2 3">OR16</strain>
    </source>
</reference>
<protein>
    <submittedName>
        <fullName evidence="2">Virulence protein SciE type</fullName>
    </submittedName>
</protein>
<name>H1S204_9BURK</name>
<dbReference type="Pfam" id="PF07024">
    <property type="entry name" value="ImpE"/>
    <property type="match status" value="1"/>
</dbReference>
<gene>
    <name evidence="2" type="ORF">OR16_08532</name>
</gene>
<dbReference type="InterPro" id="IPR011990">
    <property type="entry name" value="TPR-like_helical_dom_sf"/>
</dbReference>
<dbReference type="Proteomes" id="UP000005808">
    <property type="component" value="Unassembled WGS sequence"/>
</dbReference>
<feature type="region of interest" description="Disordered" evidence="1">
    <location>
        <begin position="129"/>
        <end position="150"/>
    </location>
</feature>
<dbReference type="AlphaFoldDB" id="H1S204"/>
<dbReference type="OrthoDB" id="5416084at2"/>
<organism evidence="2 3">
    <name type="scientific">Cupriavidus basilensis OR16</name>
    <dbReference type="NCBI Taxonomy" id="1127483"/>
    <lineage>
        <taxon>Bacteria</taxon>
        <taxon>Pseudomonadati</taxon>
        <taxon>Pseudomonadota</taxon>
        <taxon>Betaproteobacteria</taxon>
        <taxon>Burkholderiales</taxon>
        <taxon>Burkholderiaceae</taxon>
        <taxon>Cupriavidus</taxon>
    </lineage>
</organism>
<evidence type="ECO:0000256" key="1">
    <source>
        <dbReference type="SAM" id="MobiDB-lite"/>
    </source>
</evidence>
<dbReference type="Gene3D" id="1.25.40.10">
    <property type="entry name" value="Tetratricopeptide repeat domain"/>
    <property type="match status" value="1"/>
</dbReference>
<dbReference type="PATRIC" id="fig|1127483.3.peg.1708"/>
<sequence length="292" mass="32703">MNKEHTLRLPQSSLEDGTACALAAQTCIEALLAESLACTRQTRQAWRPHWMAFEWSCVAGQWYIARTMLARCATLAPELRHCIDQYRGCLQAELQRASVFLGQAASAPARPHVLPGTRRWVSQRSLLAASEPGRPAPNRSNNPGGMTPQALSGRTNLGPFAWFYDSDDRLGPICEVFLGGNYFWVSFEMMSAIAFPPPVYLLDRVWRPVEIRLWNGTRHAGFVPARYVGSQWVDDEFKLGHGTAWIWLNAWQQAGLGERQFCSELCCWPLSQLTAIRFHSPTSPRLAAGRSA</sequence>
<dbReference type="EMBL" id="AHJE01000018">
    <property type="protein sequence ID" value="EHP43498.1"/>
    <property type="molecule type" value="Genomic_DNA"/>
</dbReference>
<evidence type="ECO:0000313" key="2">
    <source>
        <dbReference type="EMBL" id="EHP43498.1"/>
    </source>
</evidence>
<proteinExistence type="predicted"/>